<dbReference type="EMBL" id="CAVK010000007">
    <property type="protein sequence ID" value="CCW15774.1"/>
    <property type="molecule type" value="Genomic_DNA"/>
</dbReference>
<feature type="region of interest" description="Disordered" evidence="1">
    <location>
        <begin position="64"/>
        <end position="106"/>
    </location>
</feature>
<dbReference type="OrthoDB" id="9995364at2"/>
<sequence length="106" mass="11839">MLKRYAICRNCRHWRQGVPSDMRQPALEDISSDVGACEMAPASMFEMDGQWVAFQPIVHFSRSCADFDQPQRDPDPDVDGPDDDGPGDGEPHPLPSRVRNLFPIAA</sequence>
<dbReference type="AlphaFoldDB" id="N1MG86"/>
<name>N1MG86_9SPHN</name>
<accession>N1MG86</accession>
<reference evidence="2 3" key="1">
    <citation type="submission" date="2013-03" db="EMBL/GenBank/DDBJ databases">
        <authorList>
            <person name="Le V."/>
        </authorList>
    </citation>
    <scope>NUCLEOTIDE SEQUENCE [LARGE SCALE GENOMIC DNA]</scope>
    <source>
        <strain evidence="2 3">BiD32</strain>
    </source>
</reference>
<protein>
    <submittedName>
        <fullName evidence="2">Uncharacterized protein</fullName>
    </submittedName>
</protein>
<dbReference type="RefSeq" id="WP_006948815.1">
    <property type="nucleotide sequence ID" value="NZ_CAVK010000007.1"/>
</dbReference>
<gene>
    <name evidence="2" type="ORF">EBBID32_1020</name>
</gene>
<feature type="compositionally biased region" description="Acidic residues" evidence="1">
    <location>
        <begin position="76"/>
        <end position="87"/>
    </location>
</feature>
<evidence type="ECO:0000313" key="3">
    <source>
        <dbReference type="Proteomes" id="UP000013201"/>
    </source>
</evidence>
<keyword evidence="3" id="KW-1185">Reference proteome</keyword>
<evidence type="ECO:0000256" key="1">
    <source>
        <dbReference type="SAM" id="MobiDB-lite"/>
    </source>
</evidence>
<comment type="caution">
    <text evidence="2">The sequence shown here is derived from an EMBL/GenBank/DDBJ whole genome shotgun (WGS) entry which is preliminary data.</text>
</comment>
<dbReference type="Proteomes" id="UP000013201">
    <property type="component" value="Unassembled WGS sequence"/>
</dbReference>
<evidence type="ECO:0000313" key="2">
    <source>
        <dbReference type="EMBL" id="CCW15774.1"/>
    </source>
</evidence>
<proteinExistence type="predicted"/>
<reference evidence="3" key="2">
    <citation type="submission" date="2013-04" db="EMBL/GenBank/DDBJ databases">
        <title>Bisphenol A degrading Sphingobium sp. strain BiD32.</title>
        <authorList>
            <person name="Nielsen J.L."/>
            <person name="Zhou N.A."/>
            <person name="Kjeldal H."/>
        </authorList>
    </citation>
    <scope>NUCLEOTIDE SEQUENCE [LARGE SCALE GENOMIC DNA]</scope>
    <source>
        <strain evidence="3">BiD32</strain>
    </source>
</reference>
<organism evidence="2 3">
    <name type="scientific">Sphingobium indicum BiD32</name>
    <dbReference type="NCBI Taxonomy" id="1301087"/>
    <lineage>
        <taxon>Bacteria</taxon>
        <taxon>Pseudomonadati</taxon>
        <taxon>Pseudomonadota</taxon>
        <taxon>Alphaproteobacteria</taxon>
        <taxon>Sphingomonadales</taxon>
        <taxon>Sphingomonadaceae</taxon>
        <taxon>Sphingobium</taxon>
    </lineage>
</organism>